<protein>
    <submittedName>
        <fullName evidence="2">Uncharacterized protein</fullName>
    </submittedName>
</protein>
<keyword evidence="1" id="KW-0472">Membrane</keyword>
<keyword evidence="1" id="KW-0812">Transmembrane</keyword>
<feature type="transmembrane region" description="Helical" evidence="1">
    <location>
        <begin position="12"/>
        <end position="37"/>
    </location>
</feature>
<name>A0A821J8P5_9BILA</name>
<evidence type="ECO:0000313" key="3">
    <source>
        <dbReference type="Proteomes" id="UP000663848"/>
    </source>
</evidence>
<dbReference type="Proteomes" id="UP000663848">
    <property type="component" value="Unassembled WGS sequence"/>
</dbReference>
<evidence type="ECO:0000256" key="1">
    <source>
        <dbReference type="SAM" id="Phobius"/>
    </source>
</evidence>
<dbReference type="AlphaFoldDB" id="A0A821J8P5"/>
<comment type="caution">
    <text evidence="2">The sequence shown here is derived from an EMBL/GenBank/DDBJ whole genome shotgun (WGS) entry which is preliminary data.</text>
</comment>
<organism evidence="2 3">
    <name type="scientific">Rotaria socialis</name>
    <dbReference type="NCBI Taxonomy" id="392032"/>
    <lineage>
        <taxon>Eukaryota</taxon>
        <taxon>Metazoa</taxon>
        <taxon>Spiralia</taxon>
        <taxon>Gnathifera</taxon>
        <taxon>Rotifera</taxon>
        <taxon>Eurotatoria</taxon>
        <taxon>Bdelloidea</taxon>
        <taxon>Philodinida</taxon>
        <taxon>Philodinidae</taxon>
        <taxon>Rotaria</taxon>
    </lineage>
</organism>
<feature type="transmembrane region" description="Helical" evidence="1">
    <location>
        <begin position="140"/>
        <end position="164"/>
    </location>
</feature>
<evidence type="ECO:0000313" key="2">
    <source>
        <dbReference type="EMBL" id="CAF4717848.1"/>
    </source>
</evidence>
<reference evidence="2" key="1">
    <citation type="submission" date="2021-02" db="EMBL/GenBank/DDBJ databases">
        <authorList>
            <person name="Nowell W R."/>
        </authorList>
    </citation>
    <scope>NUCLEOTIDE SEQUENCE</scope>
</reference>
<keyword evidence="1" id="KW-1133">Transmembrane helix</keyword>
<accession>A0A821J8P5</accession>
<gene>
    <name evidence="2" type="ORF">QYT958_LOCUS18773</name>
</gene>
<sequence>MSSLQMVTPALLLRAIIEYLPSIMTILLNTVFIVAIIRLRNLRTRQNIFLINSCHGIMYSYLLLSINRFMDAFYRSQKHHLSIKCIVLEIILQWFLAFLIPSIPFCLDEIKLQIKPRFCSARKPLYVILRMRQNYKNEKLLRQCAAFSCVFAIGWELFACISVFDFNDIVPESIYLITLSFLSISLLVITLMIIHWNKLSSQRINIYFIAHKI</sequence>
<dbReference type="SUPFAM" id="SSF81321">
    <property type="entry name" value="Family A G protein-coupled receptor-like"/>
    <property type="match status" value="1"/>
</dbReference>
<feature type="transmembrane region" description="Helical" evidence="1">
    <location>
        <begin position="49"/>
        <end position="66"/>
    </location>
</feature>
<feature type="transmembrane region" description="Helical" evidence="1">
    <location>
        <begin position="86"/>
        <end position="107"/>
    </location>
</feature>
<dbReference type="EMBL" id="CAJOBR010003008">
    <property type="protein sequence ID" value="CAF4717848.1"/>
    <property type="molecule type" value="Genomic_DNA"/>
</dbReference>
<feature type="transmembrane region" description="Helical" evidence="1">
    <location>
        <begin position="176"/>
        <end position="196"/>
    </location>
</feature>
<proteinExistence type="predicted"/>